<comment type="caution">
    <text evidence="2">The sequence shown here is derived from an EMBL/GenBank/DDBJ whole genome shotgun (WGS) entry which is preliminary data.</text>
</comment>
<dbReference type="PANTHER" id="PTHR13343">
    <property type="entry name" value="CREG1 PROTEIN"/>
    <property type="match status" value="1"/>
</dbReference>
<dbReference type="InterPro" id="IPR012349">
    <property type="entry name" value="Split_barrel_FMN-bd"/>
</dbReference>
<dbReference type="AlphaFoldDB" id="A0A1Q9ENI7"/>
<name>A0A1Q9ENI7_SYMMI</name>
<dbReference type="OrthoDB" id="46836at2759"/>
<dbReference type="InterPro" id="IPR015915">
    <property type="entry name" value="Kelch-typ_b-propeller"/>
</dbReference>
<dbReference type="GO" id="GO:0005737">
    <property type="term" value="C:cytoplasm"/>
    <property type="evidence" value="ECO:0007669"/>
    <property type="project" value="UniProtKB-ARBA"/>
</dbReference>
<evidence type="ECO:0000313" key="2">
    <source>
        <dbReference type="EMBL" id="OLQ08948.1"/>
    </source>
</evidence>
<dbReference type="Gene3D" id="2.120.10.80">
    <property type="entry name" value="Kelch-type beta propeller"/>
    <property type="match status" value="1"/>
</dbReference>
<dbReference type="EMBL" id="LSRX01000107">
    <property type="protein sequence ID" value="OLQ08948.1"/>
    <property type="molecule type" value="Genomic_DNA"/>
</dbReference>
<proteinExistence type="predicted"/>
<dbReference type="SUPFAM" id="SSF50475">
    <property type="entry name" value="FMN-binding split barrel"/>
    <property type="match status" value="1"/>
</dbReference>
<reference evidence="2 3" key="1">
    <citation type="submission" date="2016-02" db="EMBL/GenBank/DDBJ databases">
        <title>Genome analysis of coral dinoflagellate symbionts highlights evolutionary adaptations to a symbiotic lifestyle.</title>
        <authorList>
            <person name="Aranda M."/>
            <person name="Li Y."/>
            <person name="Liew Y.J."/>
            <person name="Baumgarten S."/>
            <person name="Simakov O."/>
            <person name="Wilson M."/>
            <person name="Piel J."/>
            <person name="Ashoor H."/>
            <person name="Bougouffa S."/>
            <person name="Bajic V.B."/>
            <person name="Ryu T."/>
            <person name="Ravasi T."/>
            <person name="Bayer T."/>
            <person name="Micklem G."/>
            <person name="Kim H."/>
            <person name="Bhak J."/>
            <person name="Lajeunesse T.C."/>
            <person name="Voolstra C.R."/>
        </authorList>
    </citation>
    <scope>NUCLEOTIDE SEQUENCE [LARGE SCALE GENOMIC DNA]</scope>
    <source>
        <strain evidence="2 3">CCMP2467</strain>
    </source>
</reference>
<evidence type="ECO:0000313" key="3">
    <source>
        <dbReference type="Proteomes" id="UP000186817"/>
    </source>
</evidence>
<dbReference type="InterPro" id="IPR055343">
    <property type="entry name" value="CREG_beta-barrel"/>
</dbReference>
<dbReference type="SUPFAM" id="SSF117281">
    <property type="entry name" value="Kelch motif"/>
    <property type="match status" value="1"/>
</dbReference>
<keyword evidence="3" id="KW-1185">Reference proteome</keyword>
<protein>
    <submittedName>
        <fullName evidence="2">Protein CREG1</fullName>
    </submittedName>
</protein>
<dbReference type="Pfam" id="PF13883">
    <property type="entry name" value="CREG_beta-barrel"/>
    <property type="match status" value="1"/>
</dbReference>
<organism evidence="2 3">
    <name type="scientific">Symbiodinium microadriaticum</name>
    <name type="common">Dinoflagellate</name>
    <name type="synonym">Zooxanthella microadriatica</name>
    <dbReference type="NCBI Taxonomy" id="2951"/>
    <lineage>
        <taxon>Eukaryota</taxon>
        <taxon>Sar</taxon>
        <taxon>Alveolata</taxon>
        <taxon>Dinophyceae</taxon>
        <taxon>Suessiales</taxon>
        <taxon>Symbiodiniaceae</taxon>
        <taxon>Symbiodinium</taxon>
    </lineage>
</organism>
<accession>A0A1Q9ENI7</accession>
<feature type="domain" description="CREG-like beta-barrel" evidence="1">
    <location>
        <begin position="340"/>
        <end position="506"/>
    </location>
</feature>
<dbReference type="Proteomes" id="UP000186817">
    <property type="component" value="Unassembled WGS sequence"/>
</dbReference>
<dbReference type="Gene3D" id="2.30.110.10">
    <property type="entry name" value="Electron Transport, Fmn-binding Protein, Chain A"/>
    <property type="match status" value="1"/>
</dbReference>
<dbReference type="PANTHER" id="PTHR13343:SF17">
    <property type="entry name" value="CELLULAR REPRESSOR OF E1A-STIMULATED GENES, ISOFORM A"/>
    <property type="match status" value="1"/>
</dbReference>
<evidence type="ECO:0000259" key="1">
    <source>
        <dbReference type="Pfam" id="PF13883"/>
    </source>
</evidence>
<sequence length="515" mass="55970">MLASRPLNSLPRVGELLWGGCAELSVLEGEEDFFPRRNFGAVCLPPGAKGTLKGGPPPILFLGGESQGSRHCNDVWRLSLMPLRAWRRGTWHVVSVHEEGSPDGYGRRVHRKWRPRASFGLACASARGGYLLYVAGGEDASGHRLSDVWASQDGGAHWRCMAQDAPFGARASPALAAVPKRPERVILCGGMAASAELCLDVWVSEDAGYSWSQLDRPPWAHITGRFRSALLPLPPAAGETAEFSQTASVLLVGGCFIDGGDGAYGGFERLMHDVWEGHVNFGKKAAEWRSWGTQTDDRGRIPRSSKQKGRRRVAMLSFRAVSVAALLCGAAGTTPRPPFVEYVKVARWLVHNSDYAVSSTSCASERLGCAFKGQPFGDIMSIADGTDTVSTGIVYTYLPPEDSATQDILADPRMTLTFSEKAIGCKSTAEDPPCARLTMAGKLTEVPAGAERDLALSYLFAKHPEMKGWGKAHSFKPYWMAKENISSFFFIDFYGGAKNFTVEEYLASPQEQLVL</sequence>
<gene>
    <name evidence="2" type="primary">Creg1</name>
    <name evidence="2" type="ORF">AK812_SmicGene7538</name>
</gene>